<dbReference type="PATRIC" id="fig|1348657.5.peg.2879"/>
<dbReference type="PANTHER" id="PTHR35936">
    <property type="entry name" value="MEMBRANE-BOUND LYTIC MUREIN TRANSGLYCOSYLASE F"/>
    <property type="match status" value="1"/>
</dbReference>
<dbReference type="OrthoDB" id="368476at2"/>
<gene>
    <name evidence="4" type="ORF">M622_18080</name>
</gene>
<keyword evidence="1 2" id="KW-0732">Signal</keyword>
<evidence type="ECO:0000313" key="5">
    <source>
        <dbReference type="Proteomes" id="UP000015455"/>
    </source>
</evidence>
<keyword evidence="5" id="KW-1185">Reference proteome</keyword>
<dbReference type="PANTHER" id="PTHR35936:SF17">
    <property type="entry name" value="ARGININE-BINDING EXTRACELLULAR PROTEIN ARTP"/>
    <property type="match status" value="1"/>
</dbReference>
<dbReference type="STRING" id="1348657.M622_18080"/>
<dbReference type="Proteomes" id="UP000015455">
    <property type="component" value="Unassembled WGS sequence"/>
</dbReference>
<sequence length="300" mass="33068">MRRHLTAFLCCLLCALSVQAADLAEIRARGELRHLGVRFANFVTGSGDGFDVELVRGFAEHLGVRYTLVYSDFYVVMRDLLGKEVVRENGVVRLEGDYPVKGDMIAAGFTVLPWREQVLLFSAPTFPSQVLLVARTDSDLSPIKARAAPGADALADVRADIEATKALIANRSLLVMEGTSLDPSNYGLSGKGLDLRAYTRSSNPNEMVPALLEHGVELTLLDVADVILDLRKWAGRIKVLGPVSEQQLLAAAFSPDSPQLRAAFDDYLRELKRDGRYDALVDHYYPGIRRYFPAFFAGYG</sequence>
<name>S9ZBP7_9RHOO</name>
<protein>
    <recommendedName>
        <fullName evidence="3">Solute-binding protein family 3/N-terminal domain-containing protein</fullName>
    </recommendedName>
</protein>
<dbReference type="RefSeq" id="WP_021250283.1">
    <property type="nucleotide sequence ID" value="NZ_ATJV01000073.1"/>
</dbReference>
<organism evidence="4 5">
    <name type="scientific">Thauera terpenica 58Eu</name>
    <dbReference type="NCBI Taxonomy" id="1348657"/>
    <lineage>
        <taxon>Bacteria</taxon>
        <taxon>Pseudomonadati</taxon>
        <taxon>Pseudomonadota</taxon>
        <taxon>Betaproteobacteria</taxon>
        <taxon>Rhodocyclales</taxon>
        <taxon>Zoogloeaceae</taxon>
        <taxon>Thauera</taxon>
    </lineage>
</organism>
<proteinExistence type="predicted"/>
<dbReference type="SMART" id="SM00062">
    <property type="entry name" value="PBPb"/>
    <property type="match status" value="1"/>
</dbReference>
<feature type="signal peptide" evidence="2">
    <location>
        <begin position="1"/>
        <end position="20"/>
    </location>
</feature>
<evidence type="ECO:0000256" key="1">
    <source>
        <dbReference type="ARBA" id="ARBA00022729"/>
    </source>
</evidence>
<evidence type="ECO:0000313" key="4">
    <source>
        <dbReference type="EMBL" id="EPZ14655.1"/>
    </source>
</evidence>
<evidence type="ECO:0000259" key="3">
    <source>
        <dbReference type="SMART" id="SM00062"/>
    </source>
</evidence>
<dbReference type="eggNOG" id="COG0834">
    <property type="taxonomic scope" value="Bacteria"/>
</dbReference>
<dbReference type="InterPro" id="IPR001638">
    <property type="entry name" value="Solute-binding_3/MltF_N"/>
</dbReference>
<dbReference type="Gene3D" id="3.40.190.10">
    <property type="entry name" value="Periplasmic binding protein-like II"/>
    <property type="match status" value="2"/>
</dbReference>
<dbReference type="SUPFAM" id="SSF53850">
    <property type="entry name" value="Periplasmic binding protein-like II"/>
    <property type="match status" value="1"/>
</dbReference>
<dbReference type="Pfam" id="PF00497">
    <property type="entry name" value="SBP_bac_3"/>
    <property type="match status" value="1"/>
</dbReference>
<comment type="caution">
    <text evidence="4">The sequence shown here is derived from an EMBL/GenBank/DDBJ whole genome shotgun (WGS) entry which is preliminary data.</text>
</comment>
<evidence type="ECO:0000256" key="2">
    <source>
        <dbReference type="SAM" id="SignalP"/>
    </source>
</evidence>
<dbReference type="EMBL" id="ATJV01000073">
    <property type="protein sequence ID" value="EPZ14655.1"/>
    <property type="molecule type" value="Genomic_DNA"/>
</dbReference>
<accession>S9ZBP7</accession>
<feature type="chain" id="PRO_5004560805" description="Solute-binding protein family 3/N-terminal domain-containing protein" evidence="2">
    <location>
        <begin position="21"/>
        <end position="300"/>
    </location>
</feature>
<reference evidence="4 5" key="1">
    <citation type="submission" date="2013-06" db="EMBL/GenBank/DDBJ databases">
        <title>Draft genome sequence of Thauera terpenica.</title>
        <authorList>
            <person name="Liu B."/>
            <person name="Frostegard A.H."/>
            <person name="Shapleigh J.P."/>
        </authorList>
    </citation>
    <scope>NUCLEOTIDE SEQUENCE [LARGE SCALE GENOMIC DNA]</scope>
    <source>
        <strain evidence="4 5">58Eu</strain>
    </source>
</reference>
<feature type="domain" description="Solute-binding protein family 3/N-terminal" evidence="3">
    <location>
        <begin position="41"/>
        <end position="288"/>
    </location>
</feature>
<dbReference type="AlphaFoldDB" id="S9ZBP7"/>